<dbReference type="EMBL" id="PQVP01000002">
    <property type="protein sequence ID" value="POZ84245.1"/>
    <property type="molecule type" value="Genomic_DNA"/>
</dbReference>
<reference evidence="2 3" key="1">
    <citation type="submission" date="2018-01" db="EMBL/GenBank/DDBJ databases">
        <title>Successful Treatment of Persistent Burkholderia cepacia Bacteremia with Ceftazidime-Avibactam.</title>
        <authorList>
            <person name="Tamma P."/>
            <person name="Fan Y."/>
            <person name="Bergman Y."/>
            <person name="Sick-Samuels A."/>
            <person name="Hsu A."/>
            <person name="Timp W."/>
            <person name="Simner P."/>
        </authorList>
    </citation>
    <scope>NUCLEOTIDE SEQUENCE [LARGE SCALE GENOMIC DNA]</scope>
    <source>
        <strain evidence="2 3">170816</strain>
    </source>
</reference>
<proteinExistence type="predicted"/>
<dbReference type="Proteomes" id="UP000238655">
    <property type="component" value="Chromosome 1"/>
</dbReference>
<feature type="compositionally biased region" description="Basic and acidic residues" evidence="1">
    <location>
        <begin position="82"/>
        <end position="97"/>
    </location>
</feature>
<accession>A0A2S5DYW5</accession>
<evidence type="ECO:0000313" key="3">
    <source>
        <dbReference type="Proteomes" id="UP000238655"/>
    </source>
</evidence>
<evidence type="ECO:0000313" key="2">
    <source>
        <dbReference type="EMBL" id="POZ84245.1"/>
    </source>
</evidence>
<feature type="region of interest" description="Disordered" evidence="1">
    <location>
        <begin position="82"/>
        <end position="106"/>
    </location>
</feature>
<dbReference type="AlphaFoldDB" id="A0A2S5DYW5"/>
<gene>
    <name evidence="2" type="ORF">C3743_30055</name>
</gene>
<name>A0A2S5DYW5_9BURK</name>
<sequence>MVASTATQVEFTNKDTATATDLSTGKHQEWKYTLQGDVMTITMPWGNGQPRTFDLHRNGNDFSGDLSIAPKSPADDARIEKIKQQEQEKKASEERSSPKGSPSDKSAYAAIKDIGDENNEWYVWTAMAWNAKDQNDESKLGILSRVWYSTNDSFARQAVKDKELVRINKKLDDVKKIDYVAVSESKGDPDFVSFDTISDKAGYDFDKKGFRVIGSICAGNLTSLGGKSGVRYRFIGDGPICFLPVADEEAAKKIEALRSTSQSGSLRIATTVYSKIAGMNGAELQLVPVGADYAVYKRSYKPNTPDDLIATASYWPYK</sequence>
<protein>
    <submittedName>
        <fullName evidence="2">Uncharacterized protein</fullName>
    </submittedName>
</protein>
<organism evidence="2 3">
    <name type="scientific">Burkholderia contaminans</name>
    <dbReference type="NCBI Taxonomy" id="488447"/>
    <lineage>
        <taxon>Bacteria</taxon>
        <taxon>Pseudomonadati</taxon>
        <taxon>Pseudomonadota</taxon>
        <taxon>Betaproteobacteria</taxon>
        <taxon>Burkholderiales</taxon>
        <taxon>Burkholderiaceae</taxon>
        <taxon>Burkholderia</taxon>
        <taxon>Burkholderia cepacia complex</taxon>
    </lineage>
</organism>
<evidence type="ECO:0000256" key="1">
    <source>
        <dbReference type="SAM" id="MobiDB-lite"/>
    </source>
</evidence>
<comment type="caution">
    <text evidence="2">The sequence shown here is derived from an EMBL/GenBank/DDBJ whole genome shotgun (WGS) entry which is preliminary data.</text>
</comment>